<dbReference type="InterPro" id="IPR013126">
    <property type="entry name" value="Hsp_70_fam"/>
</dbReference>
<keyword evidence="16" id="KW-0547">Nucleotide-binding</keyword>
<dbReference type="SUPFAM" id="SSF63867">
    <property type="entry name" value="MoeA C-terminal domain-like"/>
    <property type="match status" value="1"/>
</dbReference>
<dbReference type="EMBL" id="CALNXJ010000073">
    <property type="protein sequence ID" value="CAH3159869.1"/>
    <property type="molecule type" value="Genomic_DNA"/>
</dbReference>
<evidence type="ECO:0000256" key="2">
    <source>
        <dbReference type="ARBA" id="ARBA00002077"/>
    </source>
</evidence>
<dbReference type="Gene3D" id="3.30.420.40">
    <property type="match status" value="2"/>
</dbReference>
<evidence type="ECO:0000313" key="27">
    <source>
        <dbReference type="Proteomes" id="UP001159428"/>
    </source>
</evidence>
<dbReference type="PROSITE" id="PS01079">
    <property type="entry name" value="MOCF_BIOSYNTHESIS_2"/>
    <property type="match status" value="1"/>
</dbReference>
<dbReference type="InterPro" id="IPR042048">
    <property type="entry name" value="HSPA13"/>
</dbReference>
<comment type="caution">
    <text evidence="26">The sequence shown here is derived from an EMBL/GenBank/DDBJ whole genome shotgun (WGS) entry which is preliminary data.</text>
</comment>
<feature type="transmembrane region" description="Helical" evidence="24">
    <location>
        <begin position="630"/>
        <end position="647"/>
    </location>
</feature>
<keyword evidence="24" id="KW-0812">Transmembrane</keyword>
<dbReference type="InterPro" id="IPR005111">
    <property type="entry name" value="MoeA_C_domain_IV"/>
</dbReference>
<dbReference type="FunFam" id="2.170.190.11:FF:000001">
    <property type="entry name" value="Molybdopterin molybdenumtransferase"/>
    <property type="match status" value="1"/>
</dbReference>
<dbReference type="InterPro" id="IPR008284">
    <property type="entry name" value="MoCF_biosynth_CS"/>
</dbReference>
<evidence type="ECO:0000256" key="3">
    <source>
        <dbReference type="ARBA" id="ARBA00004144"/>
    </source>
</evidence>
<dbReference type="CDD" id="cd10237">
    <property type="entry name" value="ASKHA_NBD_HSP70_HSPA13"/>
    <property type="match status" value="1"/>
</dbReference>
<evidence type="ECO:0000256" key="7">
    <source>
        <dbReference type="ARBA" id="ARBA00008339"/>
    </source>
</evidence>
<dbReference type="PROSITE" id="PS01036">
    <property type="entry name" value="HSP70_3"/>
    <property type="match status" value="1"/>
</dbReference>
<keyword evidence="12" id="KW-0500">Molybdenum</keyword>
<evidence type="ECO:0000256" key="15">
    <source>
        <dbReference type="ARBA" id="ARBA00022729"/>
    </source>
</evidence>
<keyword evidence="18" id="KW-0067">ATP-binding</keyword>
<dbReference type="InterPro" id="IPR036135">
    <property type="entry name" value="MoeA_linker/N_sf"/>
</dbReference>
<organism evidence="26 27">
    <name type="scientific">Pocillopora meandrina</name>
    <dbReference type="NCBI Taxonomy" id="46732"/>
    <lineage>
        <taxon>Eukaryota</taxon>
        <taxon>Metazoa</taxon>
        <taxon>Cnidaria</taxon>
        <taxon>Anthozoa</taxon>
        <taxon>Hexacorallia</taxon>
        <taxon>Scleractinia</taxon>
        <taxon>Astrocoeniina</taxon>
        <taxon>Pocilloporidae</taxon>
        <taxon>Pocillopora</taxon>
    </lineage>
</organism>
<dbReference type="Gene3D" id="3.40.980.10">
    <property type="entry name" value="MoaB/Mog-like domain"/>
    <property type="match status" value="2"/>
</dbReference>
<feature type="domain" description="MoaB/Mog" evidence="25">
    <location>
        <begin position="383"/>
        <end position="526"/>
    </location>
</feature>
<dbReference type="Pfam" id="PF03453">
    <property type="entry name" value="MoeA_N"/>
    <property type="match status" value="1"/>
</dbReference>
<dbReference type="CDD" id="cd00886">
    <property type="entry name" value="MogA_MoaB"/>
    <property type="match status" value="1"/>
</dbReference>
<keyword evidence="20" id="KW-0492">Microsome</keyword>
<dbReference type="FunFam" id="3.90.640.10:FF:000003">
    <property type="entry name" value="Molecular chaperone DnaK"/>
    <property type="match status" value="1"/>
</dbReference>
<feature type="transmembrane region" description="Helical" evidence="24">
    <location>
        <begin position="501"/>
        <end position="524"/>
    </location>
</feature>
<evidence type="ECO:0000256" key="6">
    <source>
        <dbReference type="ARBA" id="ARBA00007589"/>
    </source>
</evidence>
<evidence type="ECO:0000256" key="1">
    <source>
        <dbReference type="ARBA" id="ARBA00001946"/>
    </source>
</evidence>
<reference evidence="26 27" key="1">
    <citation type="submission" date="2022-05" db="EMBL/GenBank/DDBJ databases">
        <authorList>
            <consortium name="Genoscope - CEA"/>
            <person name="William W."/>
        </authorList>
    </citation>
    <scope>NUCLEOTIDE SEQUENCE [LARGE SCALE GENOMIC DNA]</scope>
</reference>
<dbReference type="InterPro" id="IPR018181">
    <property type="entry name" value="Heat_shock_70_CS"/>
</dbReference>
<dbReference type="CDD" id="cd00887">
    <property type="entry name" value="MoeA"/>
    <property type="match status" value="1"/>
</dbReference>
<dbReference type="Gene3D" id="3.90.105.10">
    <property type="entry name" value="Molybdopterin biosynthesis moea protein, domain 2"/>
    <property type="match status" value="1"/>
</dbReference>
<dbReference type="AlphaFoldDB" id="A0AAU9XY05"/>
<keyword evidence="14" id="KW-0479">Metal-binding</keyword>
<evidence type="ECO:0000259" key="25">
    <source>
        <dbReference type="SMART" id="SM00852"/>
    </source>
</evidence>
<evidence type="ECO:0000313" key="26">
    <source>
        <dbReference type="EMBL" id="CAH3159869.1"/>
    </source>
</evidence>
<dbReference type="FunFam" id="3.40.980.10:FF:000001">
    <property type="entry name" value="Molybdopterin molybdenumtransferase"/>
    <property type="match status" value="1"/>
</dbReference>
<dbReference type="Pfam" id="PF00012">
    <property type="entry name" value="HSP70"/>
    <property type="match status" value="1"/>
</dbReference>
<keyword evidence="24" id="KW-0472">Membrane</keyword>
<evidence type="ECO:0000256" key="9">
    <source>
        <dbReference type="ARBA" id="ARBA00012509"/>
    </source>
</evidence>
<evidence type="ECO:0000256" key="24">
    <source>
        <dbReference type="SAM" id="Phobius"/>
    </source>
</evidence>
<dbReference type="PROSITE" id="PS00329">
    <property type="entry name" value="HSP70_2"/>
    <property type="match status" value="1"/>
</dbReference>
<evidence type="ECO:0000256" key="23">
    <source>
        <dbReference type="ARBA" id="ARBA00031426"/>
    </source>
</evidence>
<dbReference type="SUPFAM" id="SSF53067">
    <property type="entry name" value="Actin-like ATPase domain"/>
    <property type="match status" value="2"/>
</dbReference>
<dbReference type="EC" id="2.10.1.1" evidence="10"/>
<dbReference type="PROSITE" id="PS01078">
    <property type="entry name" value="MOCF_BIOSYNTHESIS_1"/>
    <property type="match status" value="1"/>
</dbReference>
<keyword evidence="27" id="KW-1185">Reference proteome</keyword>
<keyword evidence="21" id="KW-0501">Molybdenum cofactor biosynthesis</keyword>
<keyword evidence="15" id="KW-0732">Signal</keyword>
<keyword evidence="24" id="KW-1133">Transmembrane helix</keyword>
<dbReference type="GO" id="GO:0006777">
    <property type="term" value="P:Mo-molybdopterin cofactor biosynthetic process"/>
    <property type="evidence" value="ECO:0007669"/>
    <property type="project" value="UniProtKB-KW"/>
</dbReference>
<dbReference type="PANTHER" id="PTHR10192">
    <property type="entry name" value="MOLYBDOPTERIN BIOSYNTHESIS PROTEIN"/>
    <property type="match status" value="1"/>
</dbReference>
<dbReference type="Pfam" id="PF00994">
    <property type="entry name" value="MoCF_biosynth"/>
    <property type="match status" value="2"/>
</dbReference>
<comment type="pathway">
    <text evidence="4">Cofactor biosynthesis; molybdopterin biosynthesis.</text>
</comment>
<comment type="subcellular location">
    <subcellularLocation>
        <location evidence="3">Microsome</location>
    </subcellularLocation>
</comment>
<dbReference type="InterPro" id="IPR043129">
    <property type="entry name" value="ATPase_NBD"/>
</dbReference>
<keyword evidence="19" id="KW-0460">Magnesium</keyword>
<comment type="similarity">
    <text evidence="7">In the C-terminal section; belongs to the MoeA family.</text>
</comment>
<dbReference type="PANTHER" id="PTHR10192:SF5">
    <property type="entry name" value="GEPHYRIN"/>
    <property type="match status" value="1"/>
</dbReference>
<evidence type="ECO:0000256" key="14">
    <source>
        <dbReference type="ARBA" id="ARBA00022723"/>
    </source>
</evidence>
<evidence type="ECO:0000256" key="17">
    <source>
        <dbReference type="ARBA" id="ARBA00022824"/>
    </source>
</evidence>
<dbReference type="SUPFAM" id="SSF53218">
    <property type="entry name" value="Molybdenum cofactor biosynthesis proteins"/>
    <property type="match status" value="2"/>
</dbReference>
<dbReference type="GO" id="GO:0005829">
    <property type="term" value="C:cytosol"/>
    <property type="evidence" value="ECO:0007669"/>
    <property type="project" value="TreeGrafter"/>
</dbReference>
<dbReference type="PROSITE" id="PS00297">
    <property type="entry name" value="HSP70_1"/>
    <property type="match status" value="1"/>
</dbReference>
<keyword evidence="22" id="KW-0511">Multifunctional enzyme</keyword>
<keyword evidence="13" id="KW-0808">Transferase</keyword>
<evidence type="ECO:0000256" key="13">
    <source>
        <dbReference type="ARBA" id="ARBA00022679"/>
    </source>
</evidence>
<dbReference type="GO" id="GO:0046872">
    <property type="term" value="F:metal ion binding"/>
    <property type="evidence" value="ECO:0007669"/>
    <property type="project" value="UniProtKB-KW"/>
</dbReference>
<dbReference type="SMART" id="SM00852">
    <property type="entry name" value="MoCF_biosynth"/>
    <property type="match status" value="2"/>
</dbReference>
<comment type="similarity">
    <text evidence="6">In the N-terminal section; belongs to the MoaB/Mog family.</text>
</comment>
<comment type="function">
    <text evidence="2">Has peptide-independent ATPase activity.</text>
</comment>
<dbReference type="GO" id="GO:0005524">
    <property type="term" value="F:ATP binding"/>
    <property type="evidence" value="ECO:0007669"/>
    <property type="project" value="UniProtKB-KW"/>
</dbReference>
<evidence type="ECO:0000256" key="22">
    <source>
        <dbReference type="ARBA" id="ARBA00023268"/>
    </source>
</evidence>
<dbReference type="Pfam" id="PF03454">
    <property type="entry name" value="MoeA_C"/>
    <property type="match status" value="1"/>
</dbReference>
<gene>
    <name evidence="26" type="ORF">PMEA_00032253</name>
</gene>
<evidence type="ECO:0000256" key="11">
    <source>
        <dbReference type="ARBA" id="ARBA00018765"/>
    </source>
</evidence>
<dbReference type="PRINTS" id="PR00301">
    <property type="entry name" value="HEATSHOCK70"/>
</dbReference>
<evidence type="ECO:0000256" key="16">
    <source>
        <dbReference type="ARBA" id="ARBA00022741"/>
    </source>
</evidence>
<dbReference type="Proteomes" id="UP001159428">
    <property type="component" value="Unassembled WGS sequence"/>
</dbReference>
<dbReference type="GO" id="GO:0140662">
    <property type="term" value="F:ATP-dependent protein folding chaperone"/>
    <property type="evidence" value="ECO:0007669"/>
    <property type="project" value="InterPro"/>
</dbReference>
<comment type="cofactor">
    <cofactor evidence="1">
        <name>Mg(2+)</name>
        <dbReference type="ChEBI" id="CHEBI:18420"/>
    </cofactor>
</comment>
<dbReference type="FunFam" id="3.40.980.10:FF:000002">
    <property type="entry name" value="Molybdopterin molybdenumtransferase"/>
    <property type="match status" value="1"/>
</dbReference>
<dbReference type="InterPro" id="IPR036425">
    <property type="entry name" value="MoaB/Mog-like_dom_sf"/>
</dbReference>
<dbReference type="NCBIfam" id="TIGR00177">
    <property type="entry name" value="molyb_syn"/>
    <property type="match status" value="2"/>
</dbReference>
<dbReference type="InterPro" id="IPR001453">
    <property type="entry name" value="MoaB/Mog_dom"/>
</dbReference>
<evidence type="ECO:0000256" key="4">
    <source>
        <dbReference type="ARBA" id="ARBA00005046"/>
    </source>
</evidence>
<dbReference type="InterPro" id="IPR005110">
    <property type="entry name" value="MoeA_linker/N"/>
</dbReference>
<dbReference type="EC" id="2.7.7.75" evidence="9"/>
<comment type="subunit">
    <text evidence="8">Binds UBQLN2.</text>
</comment>
<evidence type="ECO:0000256" key="18">
    <source>
        <dbReference type="ARBA" id="ARBA00022840"/>
    </source>
</evidence>
<feature type="domain" description="MoaB/Mog" evidence="25">
    <location>
        <begin position="11"/>
        <end position="157"/>
    </location>
</feature>
<evidence type="ECO:0000256" key="12">
    <source>
        <dbReference type="ARBA" id="ARBA00022505"/>
    </source>
</evidence>
<dbReference type="GO" id="GO:0061599">
    <property type="term" value="F:molybdopterin molybdotransferase activity"/>
    <property type="evidence" value="ECO:0007669"/>
    <property type="project" value="UniProtKB-EC"/>
</dbReference>
<evidence type="ECO:0000256" key="8">
    <source>
        <dbReference type="ARBA" id="ARBA00011671"/>
    </source>
</evidence>
<dbReference type="InterPro" id="IPR038987">
    <property type="entry name" value="MoeA-like"/>
</dbReference>
<sequence>MEPASGTVRVGILTVSDRCSRREAEDKSGPNLQRLVNSSTLNVSEVLYDCVPDERDEIRRVLLNWSDVEGLHLVLTTGGTGFSPRDVTPEVTAEVIERSAPGLSLGMLCGSLKVTPMAMLSRATCGIRKGTVIVNLPGSVKGSQECFQFVLPALPHAIEVLRNSPNVSVTHSAMQHVCPHKAHNKPIQDLSKVAERDRHSPYPLVQMDEALSMIMNNSNCLSTTVLPIEDALGYTLASNVSAKEPLPPFPASVKDGYAVLASDGPGERVVLGAVTAGEVATCSVISGHVMRINTGAPLPPGADAVVQVEDTELLESDDDGRTEKKVKILTTPKPGQDIRPVGFDVSVGEQVLTTNQKLGPAELGLLASLGVTKVEVFQKPRVAVLSTGNEVVNPGEETKAGQIRDSNRIALKSLIKMHGFEALDLKIAADTPLELESSLKSGLEKADVLVSSGGVSMGEKDFLKPVLQDRLGATIHFGRVFMKPGKPATFATTKISGKRKLIFALPGNPVSAMVTFNLFVLPALRKMSGSEHPHLTKIKAKLPQPVNLDPRPEYYRVTLSWKPGEAIPSAISTGSQCSSRLMSMRSANAVLELPPKSETLTRIDAGEMVDALVCSLLIFVKTRKLMSNSLGLFLGGIFALVVAGYIAQSRLPPPKPKIIGIDLGTTFSCVGVYQAITGHIDILANENGTKVIPSVVAFTGEGVLVGKRALDQAELNPRSTIYDAKRFIGKTFSKEDLKKLSSLYQFKITSDEKNNPKFVVESHGNVTLVSPEEIGAAILRELKRTAERNISRAVNQAVMSVPAEFSMAQRNATIKAASLAGIKVVRLINEPTAAAMAYGLHKKERVSNVMVVDLGGGTLDVSLLNIQGGMFVTMAMAGNNRLGGQDFNSRLMSYLMSVIEDRFGEELTNAEDIQRLRQEVESTKINLTTEAAVTIRLPLPSLDHGDKHVLFEEIITRLTFEKLNEDLFQKVLQPIKRVLKEVDLPKEDVDEVVLVGGSTRIPKVRQLIEEYFNGKKPNVAIDPELAVATGVAIQAGIIGGMWPLQVSALELPNHNLRKIQIES</sequence>
<dbReference type="InterPro" id="IPR036688">
    <property type="entry name" value="MoeA_C_domain_IV_sf"/>
</dbReference>
<evidence type="ECO:0000256" key="10">
    <source>
        <dbReference type="ARBA" id="ARBA00013269"/>
    </source>
</evidence>
<proteinExistence type="inferred from homology"/>
<evidence type="ECO:0000256" key="20">
    <source>
        <dbReference type="ARBA" id="ARBA00022848"/>
    </source>
</evidence>
<dbReference type="Gene3D" id="2.40.340.10">
    <property type="entry name" value="MoeA, C-terminal, domain IV"/>
    <property type="match status" value="1"/>
</dbReference>
<dbReference type="Gene3D" id="2.170.190.11">
    <property type="entry name" value="Molybdopterin biosynthesis moea protein, domain 3"/>
    <property type="match status" value="1"/>
</dbReference>
<comment type="similarity">
    <text evidence="5">Belongs to the heat shock protein 70 family.</text>
</comment>
<keyword evidence="17" id="KW-0256">Endoplasmic reticulum</keyword>
<evidence type="ECO:0000256" key="19">
    <source>
        <dbReference type="ARBA" id="ARBA00022842"/>
    </source>
</evidence>
<evidence type="ECO:0000256" key="21">
    <source>
        <dbReference type="ARBA" id="ARBA00023150"/>
    </source>
</evidence>
<dbReference type="SUPFAM" id="SSF63882">
    <property type="entry name" value="MoeA N-terminal region -like"/>
    <property type="match status" value="1"/>
</dbReference>
<dbReference type="Gene3D" id="3.90.640.10">
    <property type="entry name" value="Actin, Chain A, domain 4"/>
    <property type="match status" value="1"/>
</dbReference>
<name>A0AAU9XY05_9CNID</name>
<protein>
    <recommendedName>
        <fullName evidence="11">Heat shock 70 kDa protein 13</fullName>
        <ecNumber evidence="10">2.10.1.1</ecNumber>
        <ecNumber evidence="9">2.7.7.75</ecNumber>
    </recommendedName>
    <alternativeName>
        <fullName evidence="23">Stress-70 protein chaperone microsome-associated 60 kDa protein</fullName>
    </alternativeName>
</protein>
<dbReference type="NCBIfam" id="NF045515">
    <property type="entry name" value="Glp_gephyrin"/>
    <property type="match status" value="1"/>
</dbReference>
<dbReference type="GO" id="GO:0061598">
    <property type="term" value="F:molybdopterin adenylyltransferase activity"/>
    <property type="evidence" value="ECO:0007669"/>
    <property type="project" value="UniProtKB-EC"/>
</dbReference>
<evidence type="ECO:0000256" key="5">
    <source>
        <dbReference type="ARBA" id="ARBA00007381"/>
    </source>
</evidence>
<accession>A0AAU9XY05</accession>